<dbReference type="EMBL" id="JBANRG010000037">
    <property type="protein sequence ID" value="KAK7448928.1"/>
    <property type="molecule type" value="Genomic_DNA"/>
</dbReference>
<comment type="caution">
    <text evidence="1">The sequence shown here is derived from an EMBL/GenBank/DDBJ whole genome shotgun (WGS) entry which is preliminary data.</text>
</comment>
<keyword evidence="2" id="KW-1185">Reference proteome</keyword>
<name>A0ABR1J341_9AGAR</name>
<protein>
    <submittedName>
        <fullName evidence="1">Uncharacterized protein</fullName>
    </submittedName>
</protein>
<dbReference type="Proteomes" id="UP001498398">
    <property type="component" value="Unassembled WGS sequence"/>
</dbReference>
<gene>
    <name evidence="1" type="ORF">VKT23_013660</name>
</gene>
<reference evidence="1 2" key="1">
    <citation type="submission" date="2024-01" db="EMBL/GenBank/DDBJ databases">
        <title>A draft genome for the cacao thread blight pathogen Marasmiellus scandens.</title>
        <authorList>
            <person name="Baruah I.K."/>
            <person name="Leung J."/>
            <person name="Bukari Y."/>
            <person name="Amoako-Attah I."/>
            <person name="Meinhardt L.W."/>
            <person name="Bailey B.A."/>
            <person name="Cohen S.P."/>
        </authorList>
    </citation>
    <scope>NUCLEOTIDE SEQUENCE [LARGE SCALE GENOMIC DNA]</scope>
    <source>
        <strain evidence="1 2">GH-19</strain>
    </source>
</reference>
<evidence type="ECO:0000313" key="2">
    <source>
        <dbReference type="Proteomes" id="UP001498398"/>
    </source>
</evidence>
<accession>A0ABR1J341</accession>
<sequence length="137" mass="15967">MEFYRCVNKVYSGAVLVDPERSVGTGRIDFVVNERRWGLEFTRNGRDLQEHLDRIAPNRKYISPHIDEHLVVDCHHRIGSVKNTFAKWKGQLLFAHFSDEFDHLQILEADGAKHSETVLMDEELDPLDHFDDDTLYA</sequence>
<proteinExistence type="predicted"/>
<evidence type="ECO:0000313" key="1">
    <source>
        <dbReference type="EMBL" id="KAK7448928.1"/>
    </source>
</evidence>
<organism evidence="1 2">
    <name type="scientific">Marasmiellus scandens</name>
    <dbReference type="NCBI Taxonomy" id="2682957"/>
    <lineage>
        <taxon>Eukaryota</taxon>
        <taxon>Fungi</taxon>
        <taxon>Dikarya</taxon>
        <taxon>Basidiomycota</taxon>
        <taxon>Agaricomycotina</taxon>
        <taxon>Agaricomycetes</taxon>
        <taxon>Agaricomycetidae</taxon>
        <taxon>Agaricales</taxon>
        <taxon>Marasmiineae</taxon>
        <taxon>Omphalotaceae</taxon>
        <taxon>Marasmiellus</taxon>
    </lineage>
</organism>